<keyword evidence="3" id="KW-1185">Reference proteome</keyword>
<keyword evidence="1" id="KW-1133">Transmembrane helix</keyword>
<sequence>MQTSEAREAGGLRPLPLSMPVQQARARATLAQLDPLVLIVQEATSLEGLVRHLDHAPFPDSPDSRVLASASREWLEWVSDVVGAPPDDGPRWSLRGAVSSGVRIAEHAIEEIRGERRQPAGRFYAGILILGGAIGGGLFGGLWAGGMLMAPDPSPTPHAASLSPDPELQRQVEFLAEEVRVLRFRMEAIAEVARAQTGVRTFDLGQE</sequence>
<evidence type="ECO:0000313" key="2">
    <source>
        <dbReference type="EMBL" id="QDU67726.1"/>
    </source>
</evidence>
<dbReference type="Proteomes" id="UP000316921">
    <property type="component" value="Chromosome"/>
</dbReference>
<keyword evidence="1" id="KW-0812">Transmembrane</keyword>
<reference evidence="2 3" key="1">
    <citation type="submission" date="2019-02" db="EMBL/GenBank/DDBJ databases">
        <title>Deep-cultivation of Planctomycetes and their phenomic and genomic characterization uncovers novel biology.</title>
        <authorList>
            <person name="Wiegand S."/>
            <person name="Jogler M."/>
            <person name="Boedeker C."/>
            <person name="Pinto D."/>
            <person name="Vollmers J."/>
            <person name="Rivas-Marin E."/>
            <person name="Kohn T."/>
            <person name="Peeters S.H."/>
            <person name="Heuer A."/>
            <person name="Rast P."/>
            <person name="Oberbeckmann S."/>
            <person name="Bunk B."/>
            <person name="Jeske O."/>
            <person name="Meyerdierks A."/>
            <person name="Storesund J.E."/>
            <person name="Kallscheuer N."/>
            <person name="Luecker S."/>
            <person name="Lage O.M."/>
            <person name="Pohl T."/>
            <person name="Merkel B.J."/>
            <person name="Hornburger P."/>
            <person name="Mueller R.-W."/>
            <person name="Bruemmer F."/>
            <person name="Labrenz M."/>
            <person name="Spormann A.M."/>
            <person name="Op den Camp H."/>
            <person name="Overmann J."/>
            <person name="Amann R."/>
            <person name="Jetten M.S.M."/>
            <person name="Mascher T."/>
            <person name="Medema M.H."/>
            <person name="Devos D.P."/>
            <person name="Kaster A.-K."/>
            <person name="Ovreas L."/>
            <person name="Rohde M."/>
            <person name="Galperin M.Y."/>
            <person name="Jogler C."/>
        </authorList>
    </citation>
    <scope>NUCLEOTIDE SEQUENCE [LARGE SCALE GENOMIC DNA]</scope>
    <source>
        <strain evidence="2 3">Pla133</strain>
    </source>
</reference>
<organism evidence="2 3">
    <name type="scientific">Engelhardtia mirabilis</name>
    <dbReference type="NCBI Taxonomy" id="2528011"/>
    <lineage>
        <taxon>Bacteria</taxon>
        <taxon>Pseudomonadati</taxon>
        <taxon>Planctomycetota</taxon>
        <taxon>Planctomycetia</taxon>
        <taxon>Planctomycetia incertae sedis</taxon>
        <taxon>Engelhardtia</taxon>
    </lineage>
</organism>
<evidence type="ECO:0000256" key="1">
    <source>
        <dbReference type="SAM" id="Phobius"/>
    </source>
</evidence>
<dbReference type="AlphaFoldDB" id="A0A518BL77"/>
<protein>
    <submittedName>
        <fullName evidence="2">Uncharacterized protein</fullName>
    </submittedName>
</protein>
<accession>A0A518BL77</accession>
<feature type="transmembrane region" description="Helical" evidence="1">
    <location>
        <begin position="123"/>
        <end position="144"/>
    </location>
</feature>
<proteinExistence type="predicted"/>
<evidence type="ECO:0000313" key="3">
    <source>
        <dbReference type="Proteomes" id="UP000316921"/>
    </source>
</evidence>
<gene>
    <name evidence="2" type="ORF">Pla133_28140</name>
</gene>
<keyword evidence="1" id="KW-0472">Membrane</keyword>
<dbReference type="KEGG" id="pbap:Pla133_28140"/>
<name>A0A518BL77_9BACT</name>
<dbReference type="EMBL" id="CP036287">
    <property type="protein sequence ID" value="QDU67726.1"/>
    <property type="molecule type" value="Genomic_DNA"/>
</dbReference>